<evidence type="ECO:0000313" key="2">
    <source>
        <dbReference type="EMBL" id="KAL0422783.1"/>
    </source>
</evidence>
<feature type="domain" description="AAA-type ATPase N-terminal" evidence="1">
    <location>
        <begin position="35"/>
        <end position="90"/>
    </location>
</feature>
<dbReference type="AlphaFoldDB" id="A0AAW2V0X5"/>
<accession>A0AAW2V0X5</accession>
<dbReference type="EMBL" id="JACGWN010000011">
    <property type="protein sequence ID" value="KAL0422783.1"/>
    <property type="molecule type" value="Genomic_DNA"/>
</dbReference>
<evidence type="ECO:0000259" key="1">
    <source>
        <dbReference type="Pfam" id="PF14363"/>
    </source>
</evidence>
<protein>
    <submittedName>
        <fullName evidence="2">Protein HYPER-SENSITIVITY-RELATED 4</fullName>
    </submittedName>
</protein>
<reference evidence="2" key="1">
    <citation type="submission" date="2020-06" db="EMBL/GenBank/DDBJ databases">
        <authorList>
            <person name="Li T."/>
            <person name="Hu X."/>
            <person name="Zhang T."/>
            <person name="Song X."/>
            <person name="Zhang H."/>
            <person name="Dai N."/>
            <person name="Sheng W."/>
            <person name="Hou X."/>
            <person name="Wei L."/>
        </authorList>
    </citation>
    <scope>NUCLEOTIDE SEQUENCE</scope>
    <source>
        <strain evidence="2">KEN1</strain>
        <tissue evidence="2">Leaf</tissue>
    </source>
</reference>
<proteinExistence type="predicted"/>
<reference evidence="2" key="2">
    <citation type="journal article" date="2024" name="Plant">
        <title>Genomic evolution and insights into agronomic trait innovations of Sesamum species.</title>
        <authorList>
            <person name="Miao H."/>
            <person name="Wang L."/>
            <person name="Qu L."/>
            <person name="Liu H."/>
            <person name="Sun Y."/>
            <person name="Le M."/>
            <person name="Wang Q."/>
            <person name="Wei S."/>
            <person name="Zheng Y."/>
            <person name="Lin W."/>
            <person name="Duan Y."/>
            <person name="Cao H."/>
            <person name="Xiong S."/>
            <person name="Wang X."/>
            <person name="Wei L."/>
            <person name="Li C."/>
            <person name="Ma Q."/>
            <person name="Ju M."/>
            <person name="Zhao R."/>
            <person name="Li G."/>
            <person name="Mu C."/>
            <person name="Tian Q."/>
            <person name="Mei H."/>
            <person name="Zhang T."/>
            <person name="Gao T."/>
            <person name="Zhang H."/>
        </authorList>
    </citation>
    <scope>NUCLEOTIDE SEQUENCE</scope>
    <source>
        <strain evidence="2">KEN1</strain>
    </source>
</reference>
<name>A0AAW2V0X5_9LAMI</name>
<sequence>MYSNIELPSTKTVISAAASVAATAVLVRSFAQDFLPHELRQYFVIKFQNLFTAFSNEITLVIDEFDGLNKNQLFHAARLYVDTIITPPPRDFGLRFPKRRRQSVFQWEEMMISPISFVGSN</sequence>
<gene>
    <name evidence="2" type="ORF">Slati_3301200</name>
</gene>
<comment type="caution">
    <text evidence="2">The sequence shown here is derived from an EMBL/GenBank/DDBJ whole genome shotgun (WGS) entry which is preliminary data.</text>
</comment>
<organism evidence="2">
    <name type="scientific">Sesamum latifolium</name>
    <dbReference type="NCBI Taxonomy" id="2727402"/>
    <lineage>
        <taxon>Eukaryota</taxon>
        <taxon>Viridiplantae</taxon>
        <taxon>Streptophyta</taxon>
        <taxon>Embryophyta</taxon>
        <taxon>Tracheophyta</taxon>
        <taxon>Spermatophyta</taxon>
        <taxon>Magnoliopsida</taxon>
        <taxon>eudicotyledons</taxon>
        <taxon>Gunneridae</taxon>
        <taxon>Pentapetalae</taxon>
        <taxon>asterids</taxon>
        <taxon>lamiids</taxon>
        <taxon>Lamiales</taxon>
        <taxon>Pedaliaceae</taxon>
        <taxon>Sesamum</taxon>
    </lineage>
</organism>
<dbReference type="InterPro" id="IPR025753">
    <property type="entry name" value="AAA_N_dom"/>
</dbReference>
<dbReference type="Pfam" id="PF14363">
    <property type="entry name" value="AAA_assoc"/>
    <property type="match status" value="1"/>
</dbReference>